<proteinExistence type="predicted"/>
<name>A0AAD6HVS6_9EURO</name>
<organism evidence="2 3">
    <name type="scientific">Penicillium malachiteum</name>
    <dbReference type="NCBI Taxonomy" id="1324776"/>
    <lineage>
        <taxon>Eukaryota</taxon>
        <taxon>Fungi</taxon>
        <taxon>Dikarya</taxon>
        <taxon>Ascomycota</taxon>
        <taxon>Pezizomycotina</taxon>
        <taxon>Eurotiomycetes</taxon>
        <taxon>Eurotiomycetidae</taxon>
        <taxon>Eurotiales</taxon>
        <taxon>Aspergillaceae</taxon>
        <taxon>Penicillium</taxon>
    </lineage>
</organism>
<evidence type="ECO:0000313" key="3">
    <source>
        <dbReference type="Proteomes" id="UP001215712"/>
    </source>
</evidence>
<evidence type="ECO:0000256" key="1">
    <source>
        <dbReference type="SAM" id="MobiDB-lite"/>
    </source>
</evidence>
<accession>A0AAD6HVS6</accession>
<feature type="compositionally biased region" description="Basic and acidic residues" evidence="1">
    <location>
        <begin position="126"/>
        <end position="139"/>
    </location>
</feature>
<reference evidence="2" key="1">
    <citation type="journal article" date="2023" name="IMA Fungus">
        <title>Comparative genomic study of the Penicillium genus elucidates a diverse pangenome and 15 lateral gene transfer events.</title>
        <authorList>
            <person name="Petersen C."/>
            <person name="Sorensen T."/>
            <person name="Nielsen M.R."/>
            <person name="Sondergaard T.E."/>
            <person name="Sorensen J.L."/>
            <person name="Fitzpatrick D.A."/>
            <person name="Frisvad J.C."/>
            <person name="Nielsen K.L."/>
        </authorList>
    </citation>
    <scope>NUCLEOTIDE SEQUENCE</scope>
    <source>
        <strain evidence="2">IBT 17514</strain>
    </source>
</reference>
<feature type="region of interest" description="Disordered" evidence="1">
    <location>
        <begin position="43"/>
        <end position="151"/>
    </location>
</feature>
<sequence length="151" mass="16728">MECFRQVFRCIKAPFTRRNTGAVIEIGPPTNFRKEELPACFSDAESVISPNQNPIEPPILTKEPQHVDVSGQPGSDTGEGRDDDRDGGSTASDRGQDSGSSAGNEHPVIKPSFRERMKPVRWFKSTKCEARVEGHKEDQEQGQEIGSMKEI</sequence>
<dbReference type="EMBL" id="JAQJAN010000001">
    <property type="protein sequence ID" value="KAJ5740288.1"/>
    <property type="molecule type" value="Genomic_DNA"/>
</dbReference>
<evidence type="ECO:0000313" key="2">
    <source>
        <dbReference type="EMBL" id="KAJ5740288.1"/>
    </source>
</evidence>
<dbReference type="AlphaFoldDB" id="A0AAD6HVS6"/>
<keyword evidence="3" id="KW-1185">Reference proteome</keyword>
<dbReference type="Proteomes" id="UP001215712">
    <property type="component" value="Unassembled WGS sequence"/>
</dbReference>
<gene>
    <name evidence="2" type="ORF">N7493_000160</name>
</gene>
<comment type="caution">
    <text evidence="2">The sequence shown here is derived from an EMBL/GenBank/DDBJ whole genome shotgun (WGS) entry which is preliminary data.</text>
</comment>
<protein>
    <submittedName>
        <fullName evidence="2">Uncharacterized protein</fullName>
    </submittedName>
</protein>
<reference evidence="2" key="2">
    <citation type="submission" date="2023-01" db="EMBL/GenBank/DDBJ databases">
        <authorList>
            <person name="Petersen C."/>
        </authorList>
    </citation>
    <scope>NUCLEOTIDE SEQUENCE</scope>
    <source>
        <strain evidence="2">IBT 17514</strain>
    </source>
</reference>
<feature type="compositionally biased region" description="Basic and acidic residues" evidence="1">
    <location>
        <begin position="78"/>
        <end position="87"/>
    </location>
</feature>